<proteinExistence type="predicted"/>
<dbReference type="PANTHER" id="PTHR31635">
    <property type="entry name" value="REVERSE TRANSCRIPTASE DOMAIN-CONTAINING PROTEIN-RELATED"/>
    <property type="match status" value="1"/>
</dbReference>
<feature type="domain" description="Reverse transcriptase" evidence="1">
    <location>
        <begin position="60"/>
        <end position="325"/>
    </location>
</feature>
<reference evidence="2" key="1">
    <citation type="submission" date="2020-06" db="EMBL/GenBank/DDBJ databases">
        <authorList>
            <person name="Li T."/>
            <person name="Hu X."/>
            <person name="Zhang T."/>
            <person name="Song X."/>
            <person name="Zhang H."/>
            <person name="Dai N."/>
            <person name="Sheng W."/>
            <person name="Hou X."/>
            <person name="Wei L."/>
        </authorList>
    </citation>
    <scope>NUCLEOTIDE SEQUENCE</scope>
    <source>
        <strain evidence="2">G02</strain>
        <tissue evidence="2">Leaf</tissue>
    </source>
</reference>
<evidence type="ECO:0000313" key="2">
    <source>
        <dbReference type="EMBL" id="KAL0309137.1"/>
    </source>
</evidence>
<dbReference type="EMBL" id="JACGWJ010000027">
    <property type="protein sequence ID" value="KAL0309137.1"/>
    <property type="molecule type" value="Genomic_DNA"/>
</dbReference>
<comment type="caution">
    <text evidence="2">The sequence shown here is derived from an EMBL/GenBank/DDBJ whole genome shotgun (WGS) entry which is preliminary data.</text>
</comment>
<sequence length="325" mass="36737">MSNWATQDSEERWQDTEEGIQELLLQHYRSIFASVCPSSASIDENFWNIVGINVSNSVLKILNDHAFLNKMNYTHVVLIPKCDNPEGVSQLRLVSLCNVVVKIASKCLANQLKGIMNSIISPSQSVFIPDRLITDNVLLAFELNHFLKVSSHLRKGFAALKLVMSKAYDRVERSFLRRVLLRLGFESEFVELIMLLVTIVSYPLTLNGEPFGYFHIERGIRQGDPLSPYLFIFCAKTFSCLIQKTEAQGAIQGIQISSEAPSISHLLFTDDNLLFCRAIERQIEEIRSILALYANASGQEVNFSKFSMVISGIIREEEKRRLLAG</sequence>
<gene>
    <name evidence="2" type="ORF">Sradi_5856000</name>
</gene>
<dbReference type="PROSITE" id="PS50878">
    <property type="entry name" value="RT_POL"/>
    <property type="match status" value="1"/>
</dbReference>
<dbReference type="CDD" id="cd01650">
    <property type="entry name" value="RT_nLTR_like"/>
    <property type="match status" value="1"/>
</dbReference>
<dbReference type="SUPFAM" id="SSF56672">
    <property type="entry name" value="DNA/RNA polymerases"/>
    <property type="match status" value="1"/>
</dbReference>
<dbReference type="InterPro" id="IPR000477">
    <property type="entry name" value="RT_dom"/>
</dbReference>
<dbReference type="InterPro" id="IPR043502">
    <property type="entry name" value="DNA/RNA_pol_sf"/>
</dbReference>
<dbReference type="AlphaFoldDB" id="A0AAW2KQB2"/>
<dbReference type="PANTHER" id="PTHR31635:SF196">
    <property type="entry name" value="REVERSE TRANSCRIPTASE DOMAIN-CONTAINING PROTEIN-RELATED"/>
    <property type="match status" value="1"/>
</dbReference>
<evidence type="ECO:0000259" key="1">
    <source>
        <dbReference type="PROSITE" id="PS50878"/>
    </source>
</evidence>
<reference evidence="2" key="2">
    <citation type="journal article" date="2024" name="Plant">
        <title>Genomic evolution and insights into agronomic trait innovations of Sesamum species.</title>
        <authorList>
            <person name="Miao H."/>
            <person name="Wang L."/>
            <person name="Qu L."/>
            <person name="Liu H."/>
            <person name="Sun Y."/>
            <person name="Le M."/>
            <person name="Wang Q."/>
            <person name="Wei S."/>
            <person name="Zheng Y."/>
            <person name="Lin W."/>
            <person name="Duan Y."/>
            <person name="Cao H."/>
            <person name="Xiong S."/>
            <person name="Wang X."/>
            <person name="Wei L."/>
            <person name="Li C."/>
            <person name="Ma Q."/>
            <person name="Ju M."/>
            <person name="Zhao R."/>
            <person name="Li G."/>
            <person name="Mu C."/>
            <person name="Tian Q."/>
            <person name="Mei H."/>
            <person name="Zhang T."/>
            <person name="Gao T."/>
            <person name="Zhang H."/>
        </authorList>
    </citation>
    <scope>NUCLEOTIDE SEQUENCE</scope>
    <source>
        <strain evidence="2">G02</strain>
    </source>
</reference>
<dbReference type="Pfam" id="PF00078">
    <property type="entry name" value="RVT_1"/>
    <property type="match status" value="1"/>
</dbReference>
<organism evidence="2">
    <name type="scientific">Sesamum radiatum</name>
    <name type="common">Black benniseed</name>
    <dbReference type="NCBI Taxonomy" id="300843"/>
    <lineage>
        <taxon>Eukaryota</taxon>
        <taxon>Viridiplantae</taxon>
        <taxon>Streptophyta</taxon>
        <taxon>Embryophyta</taxon>
        <taxon>Tracheophyta</taxon>
        <taxon>Spermatophyta</taxon>
        <taxon>Magnoliopsida</taxon>
        <taxon>eudicotyledons</taxon>
        <taxon>Gunneridae</taxon>
        <taxon>Pentapetalae</taxon>
        <taxon>asterids</taxon>
        <taxon>lamiids</taxon>
        <taxon>Lamiales</taxon>
        <taxon>Pedaliaceae</taxon>
        <taxon>Sesamum</taxon>
    </lineage>
</organism>
<protein>
    <recommendedName>
        <fullName evidence="1">Reverse transcriptase domain-containing protein</fullName>
    </recommendedName>
</protein>
<accession>A0AAW2KQB2</accession>
<name>A0AAW2KQB2_SESRA</name>